<name>A0A0F9S3C0_9ZZZZ</name>
<dbReference type="InterPro" id="IPR001296">
    <property type="entry name" value="Glyco_trans_1"/>
</dbReference>
<reference evidence="3" key="1">
    <citation type="journal article" date="2015" name="Nature">
        <title>Complex archaea that bridge the gap between prokaryotes and eukaryotes.</title>
        <authorList>
            <person name="Spang A."/>
            <person name="Saw J.H."/>
            <person name="Jorgensen S.L."/>
            <person name="Zaremba-Niedzwiedzka K."/>
            <person name="Martijn J."/>
            <person name="Lind A.E."/>
            <person name="van Eijk R."/>
            <person name="Schleper C."/>
            <person name="Guy L."/>
            <person name="Ettema T.J."/>
        </authorList>
    </citation>
    <scope>NUCLEOTIDE SEQUENCE</scope>
</reference>
<dbReference type="PANTHER" id="PTHR12526">
    <property type="entry name" value="GLYCOSYLTRANSFERASE"/>
    <property type="match status" value="1"/>
</dbReference>
<evidence type="ECO:0000259" key="1">
    <source>
        <dbReference type="Pfam" id="PF00534"/>
    </source>
</evidence>
<dbReference type="Pfam" id="PF00534">
    <property type="entry name" value="Glycos_transf_1"/>
    <property type="match status" value="1"/>
</dbReference>
<dbReference type="SUPFAM" id="SSF53756">
    <property type="entry name" value="UDP-Glycosyltransferase/glycogen phosphorylase"/>
    <property type="match status" value="1"/>
</dbReference>
<organism evidence="3">
    <name type="scientific">marine sediment metagenome</name>
    <dbReference type="NCBI Taxonomy" id="412755"/>
    <lineage>
        <taxon>unclassified sequences</taxon>
        <taxon>metagenomes</taxon>
        <taxon>ecological metagenomes</taxon>
    </lineage>
</organism>
<evidence type="ECO:0000259" key="2">
    <source>
        <dbReference type="Pfam" id="PF13439"/>
    </source>
</evidence>
<accession>A0A0F9S3C0</accession>
<dbReference type="EMBL" id="LAZR01000833">
    <property type="protein sequence ID" value="KKN56747.1"/>
    <property type="molecule type" value="Genomic_DNA"/>
</dbReference>
<evidence type="ECO:0008006" key="4">
    <source>
        <dbReference type="Google" id="ProtNLM"/>
    </source>
</evidence>
<dbReference type="InterPro" id="IPR028098">
    <property type="entry name" value="Glyco_trans_4-like_N"/>
</dbReference>
<sequence length="375" mass="42359">MKIGIISSYLPIHCGIATYSSYLIEELRILKNRVYIVCHKGGKGIDCYPAFNYDDPDLPNKAFRTMMKFAPDVVHIQHEYGLFGEQRGMNIIPLVNKFKLSQIPTVITLHTVPKKRNYEEKIIEKVLVEITDATIVHQQYQRELIIGRVGYKDKIWVIPHGAREINPASNAKEKLGLENKKVVLLAGYFRRSKNFEQVVKIFPKVTEAVDDAFLLVASGARRPEDIAYKDEFLEFVANSSTKNKIKVLLGPFSKQKFDLILSSADVAVLPYLKGAQSGIMAHCLAFAKPIVVSSDVQAMADLVQKTRSGLVARTNSELAEAIITILTDKNLAKEFSDNARRHVKKRVSWQIIASRHMDVYNKILKNRLSSRGICN</sequence>
<comment type="caution">
    <text evidence="3">The sequence shown here is derived from an EMBL/GenBank/DDBJ whole genome shotgun (WGS) entry which is preliminary data.</text>
</comment>
<dbReference type="AlphaFoldDB" id="A0A0F9S3C0"/>
<protein>
    <recommendedName>
        <fullName evidence="4">Glycosyltransferase subfamily 4-like N-terminal domain-containing protein</fullName>
    </recommendedName>
</protein>
<gene>
    <name evidence="3" type="ORF">LCGC14_0569290</name>
</gene>
<proteinExistence type="predicted"/>
<dbReference type="GO" id="GO:0016757">
    <property type="term" value="F:glycosyltransferase activity"/>
    <property type="evidence" value="ECO:0007669"/>
    <property type="project" value="InterPro"/>
</dbReference>
<evidence type="ECO:0000313" key="3">
    <source>
        <dbReference type="EMBL" id="KKN56747.1"/>
    </source>
</evidence>
<feature type="domain" description="Glycosyl transferase family 1" evidence="1">
    <location>
        <begin position="171"/>
        <end position="341"/>
    </location>
</feature>
<dbReference type="Gene3D" id="3.40.50.2000">
    <property type="entry name" value="Glycogen Phosphorylase B"/>
    <property type="match status" value="2"/>
</dbReference>
<feature type="domain" description="Glycosyltransferase subfamily 4-like N-terminal" evidence="2">
    <location>
        <begin position="15"/>
        <end position="161"/>
    </location>
</feature>
<dbReference type="Pfam" id="PF13439">
    <property type="entry name" value="Glyco_transf_4"/>
    <property type="match status" value="1"/>
</dbReference>